<feature type="transmembrane region" description="Helical" evidence="2">
    <location>
        <begin position="29"/>
        <end position="49"/>
    </location>
</feature>
<keyword evidence="2" id="KW-0472">Membrane</keyword>
<dbReference type="RefSeq" id="WP_146201244.1">
    <property type="nucleotide sequence ID" value="NZ_CP176093.1"/>
</dbReference>
<organism evidence="3 4">
    <name type="scientific">Methanospirillum lacunae</name>
    <dbReference type="NCBI Taxonomy" id="668570"/>
    <lineage>
        <taxon>Archaea</taxon>
        <taxon>Methanobacteriati</taxon>
        <taxon>Methanobacteriota</taxon>
        <taxon>Stenosarchaea group</taxon>
        <taxon>Methanomicrobia</taxon>
        <taxon>Methanomicrobiales</taxon>
        <taxon>Methanospirillaceae</taxon>
        <taxon>Methanospirillum</taxon>
    </lineage>
</organism>
<sequence>MEISYDESRDQRDGQYREKTGNTEERMKGWARLVLILIVVTFLVTPSGASDNEIGITNPTVIITGYQVTPAVLLPGDTGTVTLTIKNTAESASMKENSGVTLGGTFASTKSTDINAFIEKIHLEENGIKVLTDDFDRLGELGPGQSIPVTLVIQAPEKSGIYFPEVWIDVKGGRSTRYPITVNVNTDISTQKKPALFVSQIRPDQVAPGDNCVVAVNITNTGLTRASDIAIDLNSTIKSLVLTTAGHYYMEHLDPGEGMNFTLHLATDKNTPIGIDPVILTIVYHNPDGTIERQIETIGIPVKGKAVIAVKSFSTDPVRPVPGNAFTLIIRVENTGTDQANSVQAALESPFSGTNSTFIGSIDKNSDAPAIFYLQATMDGTIPTNLTISYNDDFGSHKITEQATITTSPGSGILPIVVMILILLIIVGGGYWYLRIRPGKWNGE</sequence>
<dbReference type="GeneID" id="97547617"/>
<evidence type="ECO:0000256" key="2">
    <source>
        <dbReference type="SAM" id="Phobius"/>
    </source>
</evidence>
<dbReference type="OrthoDB" id="116073at2157"/>
<comment type="caution">
    <text evidence="3">The sequence shown here is derived from an EMBL/GenBank/DDBJ whole genome shotgun (WGS) entry which is preliminary data.</text>
</comment>
<dbReference type="AlphaFoldDB" id="A0A2V2MVT4"/>
<dbReference type="Proteomes" id="UP000245657">
    <property type="component" value="Unassembled WGS sequence"/>
</dbReference>
<dbReference type="PANTHER" id="PTHR35902">
    <property type="entry name" value="S-LAYER DOMAIN-LIKE PROTEIN-RELATED"/>
    <property type="match status" value="1"/>
</dbReference>
<protein>
    <recommendedName>
        <fullName evidence="5">S-layer protein</fullName>
    </recommendedName>
</protein>
<keyword evidence="2" id="KW-0812">Transmembrane</keyword>
<gene>
    <name evidence="3" type="ORF">DK846_15085</name>
</gene>
<dbReference type="PANTHER" id="PTHR35902:SF3">
    <property type="entry name" value="NPCBM-ASSOCIATED, NEW3 DOMAIN OF ALPHA-GALACTOSIDASE"/>
    <property type="match status" value="1"/>
</dbReference>
<keyword evidence="2" id="KW-1133">Transmembrane helix</keyword>
<keyword evidence="4" id="KW-1185">Reference proteome</keyword>
<name>A0A2V2MVT4_9EURY</name>
<evidence type="ECO:0000313" key="3">
    <source>
        <dbReference type="EMBL" id="PWR70400.1"/>
    </source>
</evidence>
<feature type="transmembrane region" description="Helical" evidence="2">
    <location>
        <begin position="412"/>
        <end position="434"/>
    </location>
</feature>
<evidence type="ECO:0008006" key="5">
    <source>
        <dbReference type="Google" id="ProtNLM"/>
    </source>
</evidence>
<evidence type="ECO:0000313" key="4">
    <source>
        <dbReference type="Proteomes" id="UP000245657"/>
    </source>
</evidence>
<feature type="region of interest" description="Disordered" evidence="1">
    <location>
        <begin position="1"/>
        <end position="22"/>
    </location>
</feature>
<evidence type="ECO:0000256" key="1">
    <source>
        <dbReference type="SAM" id="MobiDB-lite"/>
    </source>
</evidence>
<accession>A0A2V2MVT4</accession>
<reference evidence="3 4" key="1">
    <citation type="submission" date="2018-05" db="EMBL/GenBank/DDBJ databases">
        <title>Draft genome of Methanospirillum lacunae Ki8-1.</title>
        <authorList>
            <person name="Dueholm M.S."/>
            <person name="Nielsen P.H."/>
            <person name="Bakmann L.F."/>
            <person name="Otzen D.E."/>
        </authorList>
    </citation>
    <scope>NUCLEOTIDE SEQUENCE [LARGE SCALE GENOMIC DNA]</scope>
    <source>
        <strain evidence="3 4">Ki8-1</strain>
    </source>
</reference>
<dbReference type="EMBL" id="QGMY01000014">
    <property type="protein sequence ID" value="PWR70400.1"/>
    <property type="molecule type" value="Genomic_DNA"/>
</dbReference>
<proteinExistence type="predicted"/>